<dbReference type="Proteomes" id="UP000824120">
    <property type="component" value="Chromosome 8"/>
</dbReference>
<sequence length="133" mass="15007">MDFVILDYEVDFEVPIILGRPFLPQVCLVDMKRDDEVRLNNGSNSQYQRSMKWYGEALNKIRYHLQSGERSNAKSSTGSGENDQAASSDEATSSKSIPAPSNDDPTPVAGELNRWCVEGQWKIYRDAKMVSEK</sequence>
<feature type="compositionally biased region" description="Polar residues" evidence="1">
    <location>
        <begin position="68"/>
        <end position="96"/>
    </location>
</feature>
<protein>
    <submittedName>
        <fullName evidence="2">Uncharacterized protein</fullName>
    </submittedName>
</protein>
<evidence type="ECO:0000313" key="3">
    <source>
        <dbReference type="Proteomes" id="UP000824120"/>
    </source>
</evidence>
<comment type="caution">
    <text evidence="2">The sequence shown here is derived from an EMBL/GenBank/DDBJ whole genome shotgun (WGS) entry which is preliminary data.</text>
</comment>
<evidence type="ECO:0000256" key="1">
    <source>
        <dbReference type="SAM" id="MobiDB-lite"/>
    </source>
</evidence>
<name>A0A9J5XRW5_SOLCO</name>
<dbReference type="OrthoDB" id="778454at2759"/>
<dbReference type="AlphaFoldDB" id="A0A9J5XRW5"/>
<gene>
    <name evidence="2" type="ORF">H5410_041443</name>
</gene>
<evidence type="ECO:0000313" key="2">
    <source>
        <dbReference type="EMBL" id="KAG5590929.1"/>
    </source>
</evidence>
<keyword evidence="3" id="KW-1185">Reference proteome</keyword>
<dbReference type="EMBL" id="JACXVP010000008">
    <property type="protein sequence ID" value="KAG5590929.1"/>
    <property type="molecule type" value="Genomic_DNA"/>
</dbReference>
<accession>A0A9J5XRW5</accession>
<reference evidence="2 3" key="1">
    <citation type="submission" date="2020-09" db="EMBL/GenBank/DDBJ databases">
        <title>De no assembly of potato wild relative species, Solanum commersonii.</title>
        <authorList>
            <person name="Cho K."/>
        </authorList>
    </citation>
    <scope>NUCLEOTIDE SEQUENCE [LARGE SCALE GENOMIC DNA]</scope>
    <source>
        <strain evidence="2">LZ3.2</strain>
        <tissue evidence="2">Leaf</tissue>
    </source>
</reference>
<feature type="region of interest" description="Disordered" evidence="1">
    <location>
        <begin position="65"/>
        <end position="111"/>
    </location>
</feature>
<organism evidence="2 3">
    <name type="scientific">Solanum commersonii</name>
    <name type="common">Commerson's wild potato</name>
    <name type="synonym">Commerson's nightshade</name>
    <dbReference type="NCBI Taxonomy" id="4109"/>
    <lineage>
        <taxon>Eukaryota</taxon>
        <taxon>Viridiplantae</taxon>
        <taxon>Streptophyta</taxon>
        <taxon>Embryophyta</taxon>
        <taxon>Tracheophyta</taxon>
        <taxon>Spermatophyta</taxon>
        <taxon>Magnoliopsida</taxon>
        <taxon>eudicotyledons</taxon>
        <taxon>Gunneridae</taxon>
        <taxon>Pentapetalae</taxon>
        <taxon>asterids</taxon>
        <taxon>lamiids</taxon>
        <taxon>Solanales</taxon>
        <taxon>Solanaceae</taxon>
        <taxon>Solanoideae</taxon>
        <taxon>Solaneae</taxon>
        <taxon>Solanum</taxon>
    </lineage>
</organism>
<proteinExistence type="predicted"/>